<feature type="transmembrane region" description="Helical" evidence="1">
    <location>
        <begin position="38"/>
        <end position="57"/>
    </location>
</feature>
<evidence type="ECO:0000256" key="1">
    <source>
        <dbReference type="SAM" id="Phobius"/>
    </source>
</evidence>
<name>A0A024B121_9CAUD</name>
<sequence length="65" mass="7341">MSVLLFIISVLVMIGGVMSLADITDNPRDFSTFYKIKVSVLVIVCTSYVGVTMLDWMNNLYKLFN</sequence>
<dbReference type="KEGG" id="vg:19525079"/>
<dbReference type="RefSeq" id="YP_009035214.1">
    <property type="nucleotide sequence ID" value="NC_024205.1"/>
</dbReference>
<keyword evidence="1" id="KW-1133">Transmembrane helix</keyword>
<evidence type="ECO:0000313" key="2">
    <source>
        <dbReference type="EMBL" id="AHZ10329.1"/>
    </source>
</evidence>
<dbReference type="GeneID" id="19525079"/>
<keyword evidence="1" id="KW-0812">Transmembrane</keyword>
<organism evidence="2 3">
    <name type="scientific">Bacillus phage Hoody T</name>
    <dbReference type="NCBI Taxonomy" id="1486660"/>
    <lineage>
        <taxon>Viruses</taxon>
        <taxon>Duplodnaviria</taxon>
        <taxon>Heunggongvirae</taxon>
        <taxon>Uroviricota</taxon>
        <taxon>Caudoviricetes</taxon>
        <taxon>Herelleviridae</taxon>
        <taxon>Bastillevirinae</taxon>
        <taxon>Bastillevirus</taxon>
        <taxon>Bastillevirus hoodyT</taxon>
    </lineage>
</organism>
<keyword evidence="3" id="KW-1185">Reference proteome</keyword>
<evidence type="ECO:0000313" key="3">
    <source>
        <dbReference type="Proteomes" id="UP000026905"/>
    </source>
</evidence>
<dbReference type="Proteomes" id="UP000026905">
    <property type="component" value="Segment"/>
</dbReference>
<proteinExistence type="predicted"/>
<accession>A0A024B121</accession>
<reference evidence="3" key="1">
    <citation type="submission" date="2014-09" db="EMBL/GenBank/DDBJ databases">
        <authorList>
            <person name="Sauder A.B."/>
            <person name="McKenzie Q.R."/>
            <person name="Temple L.M."/>
            <person name="Alexis B.K."/>
            <person name="Al-Atrache Z."/>
            <person name="Lewis L.O."/>
            <person name="Loesser-Casey K.E."/>
            <person name="Mitchell K.J."/>
        </authorList>
    </citation>
    <scope>NUCLEOTIDE SEQUENCE [LARGE SCALE GENOMIC DNA]</scope>
</reference>
<protein>
    <submittedName>
        <fullName evidence="2">Uncharacterized protein</fullName>
    </submittedName>
</protein>
<keyword evidence="1" id="KW-0472">Membrane</keyword>
<dbReference type="EMBL" id="KJ489400">
    <property type="protein sequence ID" value="AHZ10329.1"/>
    <property type="molecule type" value="Genomic_DNA"/>
</dbReference>